<protein>
    <submittedName>
        <fullName evidence="1">Uncharacterized protein</fullName>
    </submittedName>
</protein>
<name>A0ACB8U545_9APHY</name>
<keyword evidence="2" id="KW-1185">Reference proteome</keyword>
<reference evidence="1" key="1">
    <citation type="journal article" date="2021" name="Environ. Microbiol.">
        <title>Gene family expansions and transcriptome signatures uncover fungal adaptations to wood decay.</title>
        <authorList>
            <person name="Hage H."/>
            <person name="Miyauchi S."/>
            <person name="Viragh M."/>
            <person name="Drula E."/>
            <person name="Min B."/>
            <person name="Chaduli D."/>
            <person name="Navarro D."/>
            <person name="Favel A."/>
            <person name="Norest M."/>
            <person name="Lesage-Meessen L."/>
            <person name="Balint B."/>
            <person name="Merenyi Z."/>
            <person name="de Eugenio L."/>
            <person name="Morin E."/>
            <person name="Martinez A.T."/>
            <person name="Baldrian P."/>
            <person name="Stursova M."/>
            <person name="Martinez M.J."/>
            <person name="Novotny C."/>
            <person name="Magnuson J.K."/>
            <person name="Spatafora J.W."/>
            <person name="Maurice S."/>
            <person name="Pangilinan J."/>
            <person name="Andreopoulos W."/>
            <person name="LaButti K."/>
            <person name="Hundley H."/>
            <person name="Na H."/>
            <person name="Kuo A."/>
            <person name="Barry K."/>
            <person name="Lipzen A."/>
            <person name="Henrissat B."/>
            <person name="Riley R."/>
            <person name="Ahrendt S."/>
            <person name="Nagy L.G."/>
            <person name="Grigoriev I.V."/>
            <person name="Martin F."/>
            <person name="Rosso M.N."/>
        </authorList>
    </citation>
    <scope>NUCLEOTIDE SEQUENCE</scope>
    <source>
        <strain evidence="1">CBS 384.51</strain>
    </source>
</reference>
<comment type="caution">
    <text evidence="1">The sequence shown here is derived from an EMBL/GenBank/DDBJ whole genome shotgun (WGS) entry which is preliminary data.</text>
</comment>
<accession>A0ACB8U545</accession>
<evidence type="ECO:0000313" key="2">
    <source>
        <dbReference type="Proteomes" id="UP001055072"/>
    </source>
</evidence>
<dbReference type="Proteomes" id="UP001055072">
    <property type="component" value="Unassembled WGS sequence"/>
</dbReference>
<evidence type="ECO:0000313" key="1">
    <source>
        <dbReference type="EMBL" id="KAI0089360.1"/>
    </source>
</evidence>
<organism evidence="1 2">
    <name type="scientific">Irpex rosettiformis</name>
    <dbReference type="NCBI Taxonomy" id="378272"/>
    <lineage>
        <taxon>Eukaryota</taxon>
        <taxon>Fungi</taxon>
        <taxon>Dikarya</taxon>
        <taxon>Basidiomycota</taxon>
        <taxon>Agaricomycotina</taxon>
        <taxon>Agaricomycetes</taxon>
        <taxon>Polyporales</taxon>
        <taxon>Irpicaceae</taxon>
        <taxon>Irpex</taxon>
    </lineage>
</organism>
<dbReference type="EMBL" id="MU274911">
    <property type="protein sequence ID" value="KAI0089360.1"/>
    <property type="molecule type" value="Genomic_DNA"/>
</dbReference>
<proteinExistence type="predicted"/>
<sequence length="344" mass="37038">MPLPPVYVVVAGIVTSAVAVYAFKQLVYDPHIAPRITALRESQQRRLEPLVRTRRRPPTPPAPDDLSDDDDDNGLSVEMRNLVASETAEWRSVSDDGTLRRRMNRTSNVLDESNVFLPFDPISPISTTPSTTAPSSPPHETINIRTPPAIQTPLPRHPVRAETLHAAIEDQGHLPTPQTTPSPPGTRLLYSPAGSDSTQSSFTPAVIGPRSGNSSPFSDGGRSATFDIVSPPPRSPIVSPPAVVNEQILSPATSPFSHVPHPLSPSFNVRSPSPEIVSPPNIMSPLHIPSESDFAILSPELRSGMFSDTDSDPFDGSDIGTDDMSAWESVGDRTPSRTPSPPSW</sequence>
<gene>
    <name evidence="1" type="ORF">BDY19DRAFT_993566</name>
</gene>